<reference evidence="5" key="1">
    <citation type="submission" date="2012-02" db="EMBL/GenBank/DDBJ databases">
        <title>Genome sequencing of Giardia lamblia Genotypes A2 and B isolates (DH and GS) and comparative analysis with the genomes of Genotypes A1 and E (WB and Pig).</title>
        <authorList>
            <person name="Adam R."/>
            <person name="Dahlstrom E."/>
            <person name="Martens C."/>
            <person name="Bruno D."/>
            <person name="Barbian K."/>
            <person name="Porcella S.F."/>
            <person name="Nash T."/>
        </authorList>
    </citation>
    <scope>NUCLEOTIDE SEQUENCE</scope>
    <source>
        <strain evidence="5">DH</strain>
    </source>
</reference>
<dbReference type="InterPro" id="IPR002110">
    <property type="entry name" value="Ankyrin_rpt"/>
</dbReference>
<keyword evidence="1" id="KW-0040">ANK repeat</keyword>
<dbReference type="VEuPathDB" id="GiardiaDB:QR46_2161"/>
<dbReference type="PROSITE" id="PS50297">
    <property type="entry name" value="ANK_REP_REGION"/>
    <property type="match status" value="1"/>
</dbReference>
<evidence type="ECO:0000313" key="5">
    <source>
        <dbReference type="Proteomes" id="UP000018320"/>
    </source>
</evidence>
<dbReference type="PROSITE" id="PS50088">
    <property type="entry name" value="ANK_REPEAT"/>
    <property type="match status" value="1"/>
</dbReference>
<dbReference type="PANTHER" id="PTHR24184:SF11">
    <property type="entry name" value="ANKYRIN REPEAT AND SOCS BOX CONTAINING 3"/>
    <property type="match status" value="1"/>
</dbReference>
<keyword evidence="3" id="KW-0472">Membrane</keyword>
<feature type="compositionally biased region" description="Polar residues" evidence="2">
    <location>
        <begin position="60"/>
        <end position="69"/>
    </location>
</feature>
<keyword evidence="3" id="KW-0812">Transmembrane</keyword>
<keyword evidence="3" id="KW-1133">Transmembrane helix</keyword>
<evidence type="ECO:0000313" key="4">
    <source>
        <dbReference type="EMBL" id="ESU38720.1"/>
    </source>
</evidence>
<dbReference type="PANTHER" id="PTHR24184">
    <property type="entry name" value="SI:CH211-189E2.2"/>
    <property type="match status" value="1"/>
</dbReference>
<feature type="region of interest" description="Disordered" evidence="2">
    <location>
        <begin position="39"/>
        <end position="69"/>
    </location>
</feature>
<evidence type="ECO:0000256" key="1">
    <source>
        <dbReference type="PROSITE-ProRule" id="PRU00023"/>
    </source>
</evidence>
<organism evidence="4 5">
    <name type="scientific">Giardia intestinalis</name>
    <name type="common">Giardia lamblia</name>
    <dbReference type="NCBI Taxonomy" id="5741"/>
    <lineage>
        <taxon>Eukaryota</taxon>
        <taxon>Metamonada</taxon>
        <taxon>Diplomonadida</taxon>
        <taxon>Hexamitidae</taxon>
        <taxon>Giardiinae</taxon>
        <taxon>Giardia</taxon>
    </lineage>
</organism>
<feature type="transmembrane region" description="Helical" evidence="3">
    <location>
        <begin position="12"/>
        <end position="33"/>
    </location>
</feature>
<dbReference type="InterPro" id="IPR036770">
    <property type="entry name" value="Ankyrin_rpt-contain_sf"/>
</dbReference>
<comment type="caution">
    <text evidence="4">The sequence shown here is derived from an EMBL/GenBank/DDBJ whole genome shotgun (WGS) entry which is preliminary data.</text>
</comment>
<dbReference type="Gene3D" id="1.25.40.20">
    <property type="entry name" value="Ankyrin repeat-containing domain"/>
    <property type="match status" value="2"/>
</dbReference>
<dbReference type="SUPFAM" id="SSF48403">
    <property type="entry name" value="Ankyrin repeat"/>
    <property type="match status" value="1"/>
</dbReference>
<dbReference type="VEuPathDB" id="GiardiaDB:GL50581_3647"/>
<gene>
    <name evidence="4" type="ORF">DHA2_14764</name>
</gene>
<dbReference type="AlphaFoldDB" id="V6TP03"/>
<dbReference type="Pfam" id="PF12796">
    <property type="entry name" value="Ank_2"/>
    <property type="match status" value="4"/>
</dbReference>
<name>V6TP03_GIAIN</name>
<feature type="repeat" description="ANK" evidence="1">
    <location>
        <begin position="127"/>
        <end position="159"/>
    </location>
</feature>
<dbReference type="EMBL" id="AHGT01000010">
    <property type="protein sequence ID" value="ESU38720.1"/>
    <property type="molecule type" value="Genomic_DNA"/>
</dbReference>
<reference evidence="4 5" key="2">
    <citation type="journal article" date="2013" name="Genome Biol. Evol.">
        <title>Genome sequencing of Giardia lamblia genotypes A2 and B isolates (DH and GS) and comparative analysis with the genomes of genotypes A1 and E (WB and Pig).</title>
        <authorList>
            <person name="Adam R.D."/>
            <person name="Dahlstrom E.W."/>
            <person name="Martens C.A."/>
            <person name="Bruno D.P."/>
            <person name="Barbian K.D."/>
            <person name="Ricklefs S.M."/>
            <person name="Hernandez M.M."/>
            <person name="Narla N.P."/>
            <person name="Patel R.B."/>
            <person name="Porcella S.F."/>
            <person name="Nash T.E."/>
        </authorList>
    </citation>
    <scope>NUCLEOTIDE SEQUENCE [LARGE SCALE GENOMIC DNA]</scope>
    <source>
        <strain evidence="4 5">DH</strain>
    </source>
</reference>
<dbReference type="VEuPathDB" id="GiardiaDB:DHA2_14764"/>
<dbReference type="VEuPathDB" id="GiardiaDB:GL50803_0014764"/>
<dbReference type="SMART" id="SM00248">
    <property type="entry name" value="ANK"/>
    <property type="match status" value="6"/>
</dbReference>
<evidence type="ECO:0000256" key="3">
    <source>
        <dbReference type="SAM" id="Phobius"/>
    </source>
</evidence>
<accession>V6TP03</accession>
<dbReference type="Proteomes" id="UP000018320">
    <property type="component" value="Unassembled WGS sequence"/>
</dbReference>
<sequence length="404" mass="44859">MQLQLQLQFVLFYMAWKAIGIASLLGLIGSNFVRHDDAAQSHNKRPNSIVETGPRPAIPQSKSPRDQPNTSLLLVSISKSITSDTAQQDKAIHRDAINSTPLMHAAAKGDLTKISTYMHMVSRQDNRGMTALMYAAYYGHVEAVKLLVWGEAKIHDKRGKTALMYAAQQGFGECVRALLPFEKGMVDKDNWNALMYSAMCNDMPCQDLIDAESTYLTGDSDSILKVGLLSKHNKIGKSEIQSANLPLIEVNILGITPLMEAATVGDIQGVKAHIKTYRGRKDRYGTTALMYAAIGNHVECVRLLRTSERREQDHEGFTALMRAAIYGNIECIELLAADEGGMLNNIQWSAIAYLIQNNHFEGLQYLLHLEGNLHEKEEVGYSIFSLLEHSANPQVQMLLQATEI</sequence>
<evidence type="ECO:0000256" key="2">
    <source>
        <dbReference type="SAM" id="MobiDB-lite"/>
    </source>
</evidence>
<proteinExistence type="predicted"/>
<protein>
    <submittedName>
        <fullName evidence="4">Ankyrin repeat protein</fullName>
    </submittedName>
</protein>